<feature type="compositionally biased region" description="Basic and acidic residues" evidence="1">
    <location>
        <begin position="43"/>
        <end position="75"/>
    </location>
</feature>
<dbReference type="Proteomes" id="UP000235881">
    <property type="component" value="Unassembled WGS sequence"/>
</dbReference>
<reference evidence="3 4" key="1">
    <citation type="submission" date="2018-01" db="EMBL/GenBank/DDBJ databases">
        <title>Denitrification phenotypes of diverse strains of Pseudomonas stutzeri.</title>
        <authorList>
            <person name="Milligan D.A."/>
            <person name="Bergaust L."/>
            <person name="Bakken L.R."/>
            <person name="Frostegard A."/>
        </authorList>
    </citation>
    <scope>NUCLEOTIDE SEQUENCE [LARGE SCALE GENOMIC DNA]</scope>
    <source>
        <strain evidence="3 4">DSM 50238</strain>
    </source>
</reference>
<evidence type="ECO:0000313" key="4">
    <source>
        <dbReference type="Proteomes" id="UP000235881"/>
    </source>
</evidence>
<dbReference type="EMBL" id="POUK01000003">
    <property type="protein sequence ID" value="PNF76663.1"/>
    <property type="molecule type" value="Genomic_DNA"/>
</dbReference>
<gene>
    <name evidence="3" type="ORF">CXK95_09645</name>
</gene>
<keyword evidence="4" id="KW-1185">Reference proteome</keyword>
<feature type="signal peptide" evidence="2">
    <location>
        <begin position="1"/>
        <end position="20"/>
    </location>
</feature>
<comment type="caution">
    <text evidence="3">The sequence shown here is derived from an EMBL/GenBank/DDBJ whole genome shotgun (WGS) entry which is preliminary data.</text>
</comment>
<sequence length="100" mass="10392">MKKSSLALALAGALALPALAQYPAGTPGDDRASPPSTMGNPTPHEEVETRKDDQGRTVTEDGRPVVTPKHDREAEPSTDPTRHSAPGGHDDPSTSAGELD</sequence>
<protein>
    <recommendedName>
        <fullName evidence="5">Secreted protein</fullName>
    </recommendedName>
</protein>
<feature type="region of interest" description="Disordered" evidence="1">
    <location>
        <begin position="21"/>
        <end position="100"/>
    </location>
</feature>
<evidence type="ECO:0000313" key="3">
    <source>
        <dbReference type="EMBL" id="PNF76663.1"/>
    </source>
</evidence>
<evidence type="ECO:0000256" key="1">
    <source>
        <dbReference type="SAM" id="MobiDB-lite"/>
    </source>
</evidence>
<dbReference type="RefSeq" id="WP_102828462.1">
    <property type="nucleotide sequence ID" value="NZ_CP065721.1"/>
</dbReference>
<organism evidence="3 4">
    <name type="scientific">Stutzerimonas degradans</name>
    <dbReference type="NCBI Taxonomy" id="2968968"/>
    <lineage>
        <taxon>Bacteria</taxon>
        <taxon>Pseudomonadati</taxon>
        <taxon>Pseudomonadota</taxon>
        <taxon>Gammaproteobacteria</taxon>
        <taxon>Pseudomonadales</taxon>
        <taxon>Pseudomonadaceae</taxon>
        <taxon>Stutzerimonas</taxon>
    </lineage>
</organism>
<dbReference type="AlphaFoldDB" id="A0A8E2U3S2"/>
<name>A0A8E2U3S2_9GAMM</name>
<evidence type="ECO:0000256" key="2">
    <source>
        <dbReference type="SAM" id="SignalP"/>
    </source>
</evidence>
<feature type="chain" id="PRO_5034556922" description="Secreted protein" evidence="2">
    <location>
        <begin position="21"/>
        <end position="100"/>
    </location>
</feature>
<accession>A0A8E2U3S2</accession>
<proteinExistence type="predicted"/>
<keyword evidence="2" id="KW-0732">Signal</keyword>
<evidence type="ECO:0008006" key="5">
    <source>
        <dbReference type="Google" id="ProtNLM"/>
    </source>
</evidence>